<dbReference type="AlphaFoldDB" id="A0A4Q2R6L1"/>
<keyword evidence="2" id="KW-0805">Transcription regulation</keyword>
<dbReference type="SUPFAM" id="SSF46785">
    <property type="entry name" value="Winged helix' DNA-binding domain"/>
    <property type="match status" value="1"/>
</dbReference>
<gene>
    <name evidence="7" type="ORF">D3272_25290</name>
</gene>
<evidence type="ECO:0000259" key="6">
    <source>
        <dbReference type="PROSITE" id="PS50931"/>
    </source>
</evidence>
<dbReference type="GO" id="GO:0043565">
    <property type="term" value="F:sequence-specific DNA binding"/>
    <property type="evidence" value="ECO:0007669"/>
    <property type="project" value="TreeGrafter"/>
</dbReference>
<dbReference type="PROSITE" id="PS50931">
    <property type="entry name" value="HTH_LYSR"/>
    <property type="match status" value="1"/>
</dbReference>
<proteinExistence type="inferred from homology"/>
<reference evidence="7 8" key="1">
    <citation type="submission" date="2018-09" db="EMBL/GenBank/DDBJ databases">
        <authorList>
            <person name="Grouzdev D.S."/>
            <person name="Krutkina M.S."/>
        </authorList>
    </citation>
    <scope>NUCLEOTIDE SEQUENCE [LARGE SCALE GENOMIC DNA]</scope>
    <source>
        <strain evidence="7 8">RmlP001</strain>
    </source>
</reference>
<sequence length="326" mass="34810">MKPDTLDWTLCRTFLHILEGGSLSAAARHLGFSHVTVRRHLEALEGVLGGPLFTRSPTGLLATDLAHRIAPAARSMAAAAASLTRTATTDQEAIGGTVRIAASEVVGGEVLPPMLMELRRAHPALRFELALSDVPEDILRRDADVAVRMMEPTQASLVARRVGSVPLGLYAEARWIDANGLPADAAALLATRALIGQDRRTEYLAALAACGVGASRHHLGFASDSALAQLAALRAGLGIGVMQVPMACRAPSLVRVLPEIEFALEMWLVTHPDLRHAARIRVVMEALASELQGYLQGRRNTWTGGRDRPPQPGTTTFPPGPILLQP</sequence>
<protein>
    <submittedName>
        <fullName evidence="7">LysR family transcriptional regulator</fullName>
    </submittedName>
</protein>
<reference evidence="7 8" key="2">
    <citation type="submission" date="2019-02" db="EMBL/GenBank/DDBJ databases">
        <title>'Lichenibacterium ramalinii' gen. nov. sp. nov., 'Lichenibacterium minor' gen. nov. sp. nov.</title>
        <authorList>
            <person name="Pankratov T."/>
        </authorList>
    </citation>
    <scope>NUCLEOTIDE SEQUENCE [LARGE SCALE GENOMIC DNA]</scope>
    <source>
        <strain evidence="7 8">RmlP001</strain>
    </source>
</reference>
<evidence type="ECO:0000313" key="8">
    <source>
        <dbReference type="Proteomes" id="UP000289411"/>
    </source>
</evidence>
<evidence type="ECO:0000256" key="1">
    <source>
        <dbReference type="ARBA" id="ARBA00009437"/>
    </source>
</evidence>
<dbReference type="InterPro" id="IPR005119">
    <property type="entry name" value="LysR_subst-bd"/>
</dbReference>
<dbReference type="InterPro" id="IPR036388">
    <property type="entry name" value="WH-like_DNA-bd_sf"/>
</dbReference>
<organism evidence="7 8">
    <name type="scientific">Lichenibacterium ramalinae</name>
    <dbReference type="NCBI Taxonomy" id="2316527"/>
    <lineage>
        <taxon>Bacteria</taxon>
        <taxon>Pseudomonadati</taxon>
        <taxon>Pseudomonadota</taxon>
        <taxon>Alphaproteobacteria</taxon>
        <taxon>Hyphomicrobiales</taxon>
        <taxon>Lichenihabitantaceae</taxon>
        <taxon>Lichenibacterium</taxon>
    </lineage>
</organism>
<dbReference type="Proteomes" id="UP000289411">
    <property type="component" value="Unassembled WGS sequence"/>
</dbReference>
<feature type="domain" description="HTH lysR-type" evidence="6">
    <location>
        <begin position="6"/>
        <end position="63"/>
    </location>
</feature>
<comment type="caution">
    <text evidence="7">The sequence shown here is derived from an EMBL/GenBank/DDBJ whole genome shotgun (WGS) entry which is preliminary data.</text>
</comment>
<dbReference type="Gene3D" id="1.10.10.10">
    <property type="entry name" value="Winged helix-like DNA-binding domain superfamily/Winged helix DNA-binding domain"/>
    <property type="match status" value="1"/>
</dbReference>
<dbReference type="RefSeq" id="WP_129222021.1">
    <property type="nucleotide sequence ID" value="NZ_QYBC01000034.1"/>
</dbReference>
<dbReference type="PANTHER" id="PTHR30537:SF3">
    <property type="entry name" value="TRANSCRIPTIONAL REGULATORY PROTEIN"/>
    <property type="match status" value="1"/>
</dbReference>
<keyword evidence="4" id="KW-0804">Transcription</keyword>
<evidence type="ECO:0000256" key="2">
    <source>
        <dbReference type="ARBA" id="ARBA00023015"/>
    </source>
</evidence>
<evidence type="ECO:0000256" key="4">
    <source>
        <dbReference type="ARBA" id="ARBA00023163"/>
    </source>
</evidence>
<dbReference type="Gene3D" id="3.40.190.290">
    <property type="match status" value="1"/>
</dbReference>
<dbReference type="SUPFAM" id="SSF53850">
    <property type="entry name" value="Periplasmic binding protein-like II"/>
    <property type="match status" value="1"/>
</dbReference>
<dbReference type="Pfam" id="PF00126">
    <property type="entry name" value="HTH_1"/>
    <property type="match status" value="1"/>
</dbReference>
<dbReference type="PANTHER" id="PTHR30537">
    <property type="entry name" value="HTH-TYPE TRANSCRIPTIONAL REGULATOR"/>
    <property type="match status" value="1"/>
</dbReference>
<dbReference type="Pfam" id="PF03466">
    <property type="entry name" value="LysR_substrate"/>
    <property type="match status" value="1"/>
</dbReference>
<dbReference type="InterPro" id="IPR036390">
    <property type="entry name" value="WH_DNA-bd_sf"/>
</dbReference>
<dbReference type="GO" id="GO:0006351">
    <property type="term" value="P:DNA-templated transcription"/>
    <property type="evidence" value="ECO:0007669"/>
    <property type="project" value="TreeGrafter"/>
</dbReference>
<evidence type="ECO:0000256" key="5">
    <source>
        <dbReference type="SAM" id="MobiDB-lite"/>
    </source>
</evidence>
<dbReference type="InterPro" id="IPR058163">
    <property type="entry name" value="LysR-type_TF_proteobact-type"/>
</dbReference>
<keyword evidence="3" id="KW-0238">DNA-binding</keyword>
<accession>A0A4Q2R6L1</accession>
<dbReference type="EMBL" id="QYBC01000034">
    <property type="protein sequence ID" value="RYB01571.1"/>
    <property type="molecule type" value="Genomic_DNA"/>
</dbReference>
<dbReference type="InterPro" id="IPR000847">
    <property type="entry name" value="LysR_HTH_N"/>
</dbReference>
<comment type="similarity">
    <text evidence="1">Belongs to the LysR transcriptional regulatory family.</text>
</comment>
<dbReference type="GO" id="GO:0003700">
    <property type="term" value="F:DNA-binding transcription factor activity"/>
    <property type="evidence" value="ECO:0007669"/>
    <property type="project" value="InterPro"/>
</dbReference>
<name>A0A4Q2R6L1_9HYPH</name>
<evidence type="ECO:0000256" key="3">
    <source>
        <dbReference type="ARBA" id="ARBA00023125"/>
    </source>
</evidence>
<feature type="region of interest" description="Disordered" evidence="5">
    <location>
        <begin position="299"/>
        <end position="326"/>
    </location>
</feature>
<evidence type="ECO:0000313" key="7">
    <source>
        <dbReference type="EMBL" id="RYB01571.1"/>
    </source>
</evidence>
<keyword evidence="8" id="KW-1185">Reference proteome</keyword>
<dbReference type="OrthoDB" id="9798121at2"/>